<proteinExistence type="predicted"/>
<organism evidence="2 3">
    <name type="scientific">Ancylostoma duodenale</name>
    <dbReference type="NCBI Taxonomy" id="51022"/>
    <lineage>
        <taxon>Eukaryota</taxon>
        <taxon>Metazoa</taxon>
        <taxon>Ecdysozoa</taxon>
        <taxon>Nematoda</taxon>
        <taxon>Chromadorea</taxon>
        <taxon>Rhabditida</taxon>
        <taxon>Rhabditina</taxon>
        <taxon>Rhabditomorpha</taxon>
        <taxon>Strongyloidea</taxon>
        <taxon>Ancylostomatidae</taxon>
        <taxon>Ancylostomatinae</taxon>
        <taxon>Ancylostoma</taxon>
    </lineage>
</organism>
<gene>
    <name evidence="2" type="ORF">ANCDUO_16753</name>
</gene>
<evidence type="ECO:0000256" key="1">
    <source>
        <dbReference type="SAM" id="MobiDB-lite"/>
    </source>
</evidence>
<dbReference type="AlphaFoldDB" id="A0A0C2G2K7"/>
<evidence type="ECO:0000313" key="3">
    <source>
        <dbReference type="Proteomes" id="UP000054047"/>
    </source>
</evidence>
<sequence>MEAKHWTQQALVTQKSGCGKLQKFEIIEFRRNPRTGGKPKNVMNLSNENCGTMGCSYRDAVQTARVKNSGPDLKDGDQFSHRRRIEVVSNEASSDFES</sequence>
<dbReference type="EMBL" id="KN741973">
    <property type="protein sequence ID" value="KIH53129.1"/>
    <property type="molecule type" value="Genomic_DNA"/>
</dbReference>
<evidence type="ECO:0000313" key="2">
    <source>
        <dbReference type="EMBL" id="KIH53129.1"/>
    </source>
</evidence>
<dbReference type="Proteomes" id="UP000054047">
    <property type="component" value="Unassembled WGS sequence"/>
</dbReference>
<protein>
    <submittedName>
        <fullName evidence="2">Uncharacterized protein</fullName>
    </submittedName>
</protein>
<name>A0A0C2G2K7_9BILA</name>
<reference evidence="2 3" key="1">
    <citation type="submission" date="2013-12" db="EMBL/GenBank/DDBJ databases">
        <title>Draft genome of the parsitic nematode Ancylostoma duodenale.</title>
        <authorList>
            <person name="Mitreva M."/>
        </authorList>
    </citation>
    <scope>NUCLEOTIDE SEQUENCE [LARGE SCALE GENOMIC DNA]</scope>
    <source>
        <strain evidence="2 3">Zhejiang</strain>
    </source>
</reference>
<feature type="region of interest" description="Disordered" evidence="1">
    <location>
        <begin position="67"/>
        <end position="98"/>
    </location>
</feature>
<accession>A0A0C2G2K7</accession>
<keyword evidence="3" id="KW-1185">Reference proteome</keyword>